<dbReference type="SUPFAM" id="SSF103473">
    <property type="entry name" value="MFS general substrate transporter"/>
    <property type="match status" value="1"/>
</dbReference>
<keyword evidence="5 6" id="KW-0472">Membrane</keyword>
<dbReference type="PRINTS" id="PR01035">
    <property type="entry name" value="TCRTETA"/>
</dbReference>
<dbReference type="PANTHER" id="PTHR23504">
    <property type="entry name" value="MAJOR FACILITATOR SUPERFAMILY DOMAIN-CONTAINING PROTEIN 10"/>
    <property type="match status" value="1"/>
</dbReference>
<dbReference type="InterPro" id="IPR011701">
    <property type="entry name" value="MFS"/>
</dbReference>
<dbReference type="InterPro" id="IPR020846">
    <property type="entry name" value="MFS_dom"/>
</dbReference>
<organism evidence="8 9">
    <name type="scientific">Lacicoccus qingdaonensis</name>
    <dbReference type="NCBI Taxonomy" id="576118"/>
    <lineage>
        <taxon>Bacteria</taxon>
        <taxon>Bacillati</taxon>
        <taxon>Bacillota</taxon>
        <taxon>Bacilli</taxon>
        <taxon>Bacillales</taxon>
        <taxon>Salinicoccaceae</taxon>
        <taxon>Lacicoccus</taxon>
    </lineage>
</organism>
<keyword evidence="2" id="KW-0813">Transport</keyword>
<feature type="transmembrane region" description="Helical" evidence="6">
    <location>
        <begin position="70"/>
        <end position="89"/>
    </location>
</feature>
<comment type="subcellular location">
    <subcellularLocation>
        <location evidence="1">Cell membrane</location>
        <topology evidence="1">Multi-pass membrane protein</topology>
    </subcellularLocation>
</comment>
<feature type="transmembrane region" description="Helical" evidence="6">
    <location>
        <begin position="129"/>
        <end position="152"/>
    </location>
</feature>
<feature type="transmembrane region" description="Helical" evidence="6">
    <location>
        <begin position="95"/>
        <end position="117"/>
    </location>
</feature>
<keyword evidence="4 6" id="KW-1133">Transmembrane helix</keyword>
<evidence type="ECO:0000256" key="1">
    <source>
        <dbReference type="ARBA" id="ARBA00004651"/>
    </source>
</evidence>
<feature type="transmembrane region" description="Helical" evidence="6">
    <location>
        <begin position="39"/>
        <end position="58"/>
    </location>
</feature>
<dbReference type="STRING" id="576118.SAMN05216216_103105"/>
<dbReference type="InterPro" id="IPR001958">
    <property type="entry name" value="Tet-R_TetA/multi-R_MdtG-like"/>
</dbReference>
<feature type="transmembrane region" description="Helical" evidence="6">
    <location>
        <begin position="7"/>
        <end position="27"/>
    </location>
</feature>
<dbReference type="Pfam" id="PF07690">
    <property type="entry name" value="MFS_1"/>
    <property type="match status" value="1"/>
</dbReference>
<evidence type="ECO:0000256" key="5">
    <source>
        <dbReference type="ARBA" id="ARBA00023136"/>
    </source>
</evidence>
<evidence type="ECO:0000256" key="3">
    <source>
        <dbReference type="ARBA" id="ARBA00022692"/>
    </source>
</evidence>
<evidence type="ECO:0000313" key="8">
    <source>
        <dbReference type="EMBL" id="SDK42886.1"/>
    </source>
</evidence>
<dbReference type="Proteomes" id="UP000199008">
    <property type="component" value="Unassembled WGS sequence"/>
</dbReference>
<evidence type="ECO:0000256" key="6">
    <source>
        <dbReference type="SAM" id="Phobius"/>
    </source>
</evidence>
<dbReference type="RefSeq" id="WP_092984525.1">
    <property type="nucleotide sequence ID" value="NZ_FNFY01000003.1"/>
</dbReference>
<gene>
    <name evidence="8" type="ORF">SAMN05216216_103105</name>
</gene>
<evidence type="ECO:0000256" key="4">
    <source>
        <dbReference type="ARBA" id="ARBA00022989"/>
    </source>
</evidence>
<dbReference type="GO" id="GO:0005886">
    <property type="term" value="C:plasma membrane"/>
    <property type="evidence" value="ECO:0007669"/>
    <property type="project" value="UniProtKB-SubCell"/>
</dbReference>
<keyword evidence="3 6" id="KW-0812">Transmembrane</keyword>
<feature type="transmembrane region" description="Helical" evidence="6">
    <location>
        <begin position="158"/>
        <end position="178"/>
    </location>
</feature>
<dbReference type="GO" id="GO:0022857">
    <property type="term" value="F:transmembrane transporter activity"/>
    <property type="evidence" value="ECO:0007669"/>
    <property type="project" value="InterPro"/>
</dbReference>
<reference evidence="9" key="1">
    <citation type="submission" date="2016-10" db="EMBL/GenBank/DDBJ databases">
        <authorList>
            <person name="Varghese N."/>
            <person name="Submissions S."/>
        </authorList>
    </citation>
    <scope>NUCLEOTIDE SEQUENCE [LARGE SCALE GENOMIC DNA]</scope>
    <source>
        <strain evidence="9">CGMCC 1.8895</strain>
    </source>
</reference>
<evidence type="ECO:0000256" key="2">
    <source>
        <dbReference type="ARBA" id="ARBA00022448"/>
    </source>
</evidence>
<dbReference type="AlphaFoldDB" id="A0A1G9BTX4"/>
<dbReference type="Gene3D" id="1.20.1250.20">
    <property type="entry name" value="MFS general substrate transporter like domains"/>
    <property type="match status" value="1"/>
</dbReference>
<dbReference type="EMBL" id="FNFY01000003">
    <property type="protein sequence ID" value="SDK42886.1"/>
    <property type="molecule type" value="Genomic_DNA"/>
</dbReference>
<protein>
    <submittedName>
        <fullName evidence="8">Predicted arabinose efflux permease, MFS family</fullName>
    </submittedName>
</protein>
<dbReference type="OrthoDB" id="9793283at2"/>
<feature type="transmembrane region" description="Helical" evidence="6">
    <location>
        <begin position="239"/>
        <end position="258"/>
    </location>
</feature>
<dbReference type="PROSITE" id="PS50850">
    <property type="entry name" value="MFS"/>
    <property type="match status" value="1"/>
</dbReference>
<dbReference type="PANTHER" id="PTHR23504:SF115">
    <property type="entry name" value="MULTIDRUG RESISTANCE PROTEIN 2"/>
    <property type="match status" value="1"/>
</dbReference>
<name>A0A1G9BTX4_9BACL</name>
<feature type="domain" description="Major facilitator superfamily (MFS) profile" evidence="7">
    <location>
        <begin position="4"/>
        <end position="380"/>
    </location>
</feature>
<dbReference type="CDD" id="cd17330">
    <property type="entry name" value="MFS_SLC46_TetA_like"/>
    <property type="match status" value="1"/>
</dbReference>
<feature type="transmembrane region" description="Helical" evidence="6">
    <location>
        <begin position="198"/>
        <end position="219"/>
    </location>
</feature>
<proteinExistence type="predicted"/>
<feature type="transmembrane region" description="Helical" evidence="6">
    <location>
        <begin position="358"/>
        <end position="376"/>
    </location>
</feature>
<keyword evidence="9" id="KW-1185">Reference proteome</keyword>
<evidence type="ECO:0000313" key="9">
    <source>
        <dbReference type="Proteomes" id="UP000199008"/>
    </source>
</evidence>
<sequence length="384" mass="42693">MKRMITIIMIVQFLIYFGFSMIIPVIPEIVTELNASTTHMGWLLAIYSLASFLSAPYFGRLSDRFGRRKILLYGLFAFAFSFFIFGIFIDNLLILYISRILGGAASGALYTATTSMVADITTRETRTKYMGLVGMSIGMGFIFGPGIGGLLAGVSLSLAYFMTTLVILATLIFSIFKIKETYQPTTDVRKKITLPTEYLLQPVGILLVCTFLIMLINSGMESTFQLLGIERINITPAEMGVLFFIGGIFNAIVQGGVIRKLKDGQEMPFMIIGQVFTFIAFIMLPFMNGLIYAGFCIVFLMVGNALVRTLVTSQITKEASANEMGLMTSTTYSMDSLGRIFGPITFNLLFIITPGVPFWFGAGLTIFATYFIFQYYRKRKQVAL</sequence>
<dbReference type="InterPro" id="IPR036259">
    <property type="entry name" value="MFS_trans_sf"/>
</dbReference>
<evidence type="ECO:0000259" key="7">
    <source>
        <dbReference type="PROSITE" id="PS50850"/>
    </source>
</evidence>
<accession>A0A1G9BTX4</accession>